<gene>
    <name evidence="8" type="ORF">EHS25_000155</name>
</gene>
<keyword evidence="4" id="KW-0963">Cytoplasm</keyword>
<dbReference type="GO" id="GO:0034475">
    <property type="term" value="P:U4 snRNA 3'-end processing"/>
    <property type="evidence" value="ECO:0007669"/>
    <property type="project" value="TreeGrafter"/>
</dbReference>
<dbReference type="AlphaFoldDB" id="A0A427YVJ2"/>
<evidence type="ECO:0000313" key="9">
    <source>
        <dbReference type="Proteomes" id="UP000279259"/>
    </source>
</evidence>
<dbReference type="GO" id="GO:0005730">
    <property type="term" value="C:nucleolus"/>
    <property type="evidence" value="ECO:0007669"/>
    <property type="project" value="UniProtKB-SubCell"/>
</dbReference>
<dbReference type="Proteomes" id="UP000279259">
    <property type="component" value="Unassembled WGS sequence"/>
</dbReference>
<dbReference type="STRING" id="1890683.A0A427YVJ2"/>
<dbReference type="GO" id="GO:0000177">
    <property type="term" value="C:cytoplasmic exosome (RNase complex)"/>
    <property type="evidence" value="ECO:0007669"/>
    <property type="project" value="TreeGrafter"/>
</dbReference>
<dbReference type="InterPro" id="IPR027408">
    <property type="entry name" value="PNPase/RNase_PH_dom_sf"/>
</dbReference>
<dbReference type="InterPro" id="IPR020568">
    <property type="entry name" value="Ribosomal_Su5_D2-typ_SF"/>
</dbReference>
<comment type="similarity">
    <text evidence="3">Belongs to the RNase PH family.</text>
</comment>
<dbReference type="GO" id="GO:0071028">
    <property type="term" value="P:nuclear mRNA surveillance"/>
    <property type="evidence" value="ECO:0007669"/>
    <property type="project" value="TreeGrafter"/>
</dbReference>
<dbReference type="PANTHER" id="PTHR11097:SF8">
    <property type="entry name" value="EXOSOME COMPLEX COMPONENT RRP42"/>
    <property type="match status" value="1"/>
</dbReference>
<comment type="subcellular location">
    <subcellularLocation>
        <location evidence="1">Cytoplasm</location>
    </subcellularLocation>
    <subcellularLocation>
        <location evidence="2">Nucleus</location>
        <location evidence="2">Nucleolus</location>
    </subcellularLocation>
</comment>
<protein>
    <recommendedName>
        <fullName evidence="6">Ribosomal RNA-processing protein 42</fullName>
    </recommendedName>
</protein>
<dbReference type="Pfam" id="PF01138">
    <property type="entry name" value="RNase_PH"/>
    <property type="match status" value="1"/>
</dbReference>
<name>A0A427YVJ2_9TREE</name>
<evidence type="ECO:0000256" key="5">
    <source>
        <dbReference type="ARBA" id="ARBA00022835"/>
    </source>
</evidence>
<organism evidence="8 9">
    <name type="scientific">Saitozyma podzolica</name>
    <dbReference type="NCBI Taxonomy" id="1890683"/>
    <lineage>
        <taxon>Eukaryota</taxon>
        <taxon>Fungi</taxon>
        <taxon>Dikarya</taxon>
        <taxon>Basidiomycota</taxon>
        <taxon>Agaricomycotina</taxon>
        <taxon>Tremellomycetes</taxon>
        <taxon>Tremellales</taxon>
        <taxon>Trimorphomycetaceae</taxon>
        <taxon>Saitozyma</taxon>
    </lineage>
</organism>
<dbReference type="SUPFAM" id="SSF55666">
    <property type="entry name" value="Ribonuclease PH domain 2-like"/>
    <property type="match status" value="1"/>
</dbReference>
<evidence type="ECO:0000313" key="8">
    <source>
        <dbReference type="EMBL" id="RSH95069.1"/>
    </source>
</evidence>
<feature type="domain" description="Exoribonuclease phosphorolytic" evidence="7">
    <location>
        <begin position="34"/>
        <end position="167"/>
    </location>
</feature>
<dbReference type="GO" id="GO:0071038">
    <property type="term" value="P:TRAMP-dependent tRNA surveillance pathway"/>
    <property type="evidence" value="ECO:0007669"/>
    <property type="project" value="TreeGrafter"/>
</dbReference>
<evidence type="ECO:0000256" key="3">
    <source>
        <dbReference type="ARBA" id="ARBA00006678"/>
    </source>
</evidence>
<dbReference type="GO" id="GO:0071035">
    <property type="term" value="P:nuclear polyadenylation-dependent rRNA catabolic process"/>
    <property type="evidence" value="ECO:0007669"/>
    <property type="project" value="TreeGrafter"/>
</dbReference>
<dbReference type="GO" id="GO:0000467">
    <property type="term" value="P:exonucleolytic trimming to generate mature 3'-end of 5.8S rRNA from tricistronic rRNA transcript (SSU-rRNA, 5.8S rRNA, LSU-rRNA)"/>
    <property type="evidence" value="ECO:0007669"/>
    <property type="project" value="TreeGrafter"/>
</dbReference>
<dbReference type="GO" id="GO:0016075">
    <property type="term" value="P:rRNA catabolic process"/>
    <property type="evidence" value="ECO:0007669"/>
    <property type="project" value="TreeGrafter"/>
</dbReference>
<reference evidence="8 9" key="1">
    <citation type="submission" date="2018-11" db="EMBL/GenBank/DDBJ databases">
        <title>Genome sequence of Saitozyma podzolica DSM 27192.</title>
        <authorList>
            <person name="Aliyu H."/>
            <person name="Gorte O."/>
            <person name="Ochsenreither K."/>
        </authorList>
    </citation>
    <scope>NUCLEOTIDE SEQUENCE [LARGE SCALE GENOMIC DNA]</scope>
    <source>
        <strain evidence="8 9">DSM 27192</strain>
    </source>
</reference>
<evidence type="ECO:0000256" key="4">
    <source>
        <dbReference type="ARBA" id="ARBA00022490"/>
    </source>
</evidence>
<evidence type="ECO:0000256" key="2">
    <source>
        <dbReference type="ARBA" id="ARBA00004604"/>
    </source>
</evidence>
<keyword evidence="5" id="KW-0271">Exosome</keyword>
<dbReference type="EMBL" id="RSCD01000001">
    <property type="protein sequence ID" value="RSH95069.1"/>
    <property type="molecule type" value="Genomic_DNA"/>
</dbReference>
<dbReference type="GO" id="GO:0000176">
    <property type="term" value="C:nuclear exosome (RNase complex)"/>
    <property type="evidence" value="ECO:0007669"/>
    <property type="project" value="TreeGrafter"/>
</dbReference>
<dbReference type="GO" id="GO:0034476">
    <property type="term" value="P:U5 snRNA 3'-end processing"/>
    <property type="evidence" value="ECO:0007669"/>
    <property type="project" value="TreeGrafter"/>
</dbReference>
<dbReference type="OrthoDB" id="272245at2759"/>
<dbReference type="Gene3D" id="3.30.230.70">
    <property type="entry name" value="GHMP Kinase, N-terminal domain"/>
    <property type="match status" value="1"/>
</dbReference>
<comment type="caution">
    <text evidence="8">The sequence shown here is derived from an EMBL/GenBank/DDBJ whole genome shotgun (WGS) entry which is preliminary data.</text>
</comment>
<dbReference type="InterPro" id="IPR050590">
    <property type="entry name" value="Exosome_comp_Rrp42_subfam"/>
</dbReference>
<proteinExistence type="inferred from homology"/>
<evidence type="ECO:0000256" key="6">
    <source>
        <dbReference type="ARBA" id="ARBA00042523"/>
    </source>
</evidence>
<dbReference type="InterPro" id="IPR036345">
    <property type="entry name" value="ExoRNase_PH_dom2_sf"/>
</dbReference>
<dbReference type="GO" id="GO:0034473">
    <property type="term" value="P:U1 snRNA 3'-end processing"/>
    <property type="evidence" value="ECO:0007669"/>
    <property type="project" value="TreeGrafter"/>
</dbReference>
<dbReference type="InterPro" id="IPR001247">
    <property type="entry name" value="ExoRNase_PH_dom1"/>
</dbReference>
<dbReference type="GO" id="GO:0035925">
    <property type="term" value="F:mRNA 3'-UTR AU-rich region binding"/>
    <property type="evidence" value="ECO:0007669"/>
    <property type="project" value="TreeGrafter"/>
</dbReference>
<dbReference type="PANTHER" id="PTHR11097">
    <property type="entry name" value="EXOSOME COMPLEX EXONUCLEASE RIBOSOMAL RNA PROCESSING PROTEIN"/>
    <property type="match status" value="1"/>
</dbReference>
<evidence type="ECO:0000256" key="1">
    <source>
        <dbReference type="ARBA" id="ARBA00004496"/>
    </source>
</evidence>
<keyword evidence="9" id="KW-1185">Reference proteome</keyword>
<accession>A0A427YVJ2</accession>
<evidence type="ECO:0000259" key="7">
    <source>
        <dbReference type="Pfam" id="PF01138"/>
    </source>
</evidence>
<dbReference type="SUPFAM" id="SSF54211">
    <property type="entry name" value="Ribosomal protein S5 domain 2-like"/>
    <property type="match status" value="1"/>
</dbReference>
<sequence>MVSPLSPSERSYILTGLSHPTSPTRLDGRPLLASRPISVSYGDAPQASGSARVVLGGTEVLAGVRLEVADVDPSDPSDLSAWRTRVEVDVTPQAFPQMTAQGLSLLSTQLTNILLDHFVPSVPALPIIAPTKYFIPYLHLTLLSSSGNVPTALLLAARSAFSDLRIPRTKIIGFEANDLVGKAEIPEGADEEMEKDLSGIKAAVRAGRGGRGKGKAAVKGGDWELVLGEEDRLEGREKLPVLVTLNLVPGSDAVFLDASAQEESACPDRLHCFFTGEGRLCGLRMEGSAGLEVKRIRGLLEEGKRIAGELVKSLAVEQAA</sequence>